<sequence length="105" mass="12217">MNESTIVLLVLSLLGWLWWDSRGVAERATIAARAYCGNAGVSFLNDTVAWQKMRLKRNRQGRMQLHRTYFFEFASDMQQRYRGQIIMLGKKVESVSLDVFRAAER</sequence>
<dbReference type="EMBL" id="GG657904">
    <property type="protein sequence ID" value="EEF78864.1"/>
    <property type="molecule type" value="Genomic_DNA"/>
</dbReference>
<organism evidence="1 2">
    <name type="scientific">Methylophaga thiooxydans DMS010</name>
    <dbReference type="NCBI Taxonomy" id="637616"/>
    <lineage>
        <taxon>Bacteria</taxon>
        <taxon>Pseudomonadati</taxon>
        <taxon>Pseudomonadota</taxon>
        <taxon>Gammaproteobacteria</taxon>
        <taxon>Thiotrichales</taxon>
        <taxon>Piscirickettsiaceae</taxon>
        <taxon>Methylophaga</taxon>
    </lineage>
</organism>
<reference evidence="1 2" key="1">
    <citation type="journal article" date="2011" name="J. Bacteriol.">
        <title>Draft genome sequence of the chemolithoheterotrophic, halophilic methylotroph Methylophaga thiooxydans DMS010.</title>
        <authorList>
            <person name="Boden R."/>
            <person name="Ferriera S."/>
            <person name="Johnson J."/>
            <person name="Kelly D.P."/>
            <person name="Murrell J.C."/>
            <person name="Schafer H."/>
        </authorList>
    </citation>
    <scope>NUCLEOTIDE SEQUENCE [LARGE SCALE GENOMIC DNA]</scope>
    <source>
        <strain evidence="1 2">DMS010</strain>
    </source>
</reference>
<dbReference type="AlphaFoldDB" id="C0N8S2"/>
<dbReference type="Proteomes" id="UP000004679">
    <property type="component" value="Unassembled WGS sequence"/>
</dbReference>
<evidence type="ECO:0008006" key="3">
    <source>
        <dbReference type="Google" id="ProtNLM"/>
    </source>
</evidence>
<gene>
    <name evidence="1" type="ORF">MDMS009_2608</name>
</gene>
<dbReference type="InterPro" id="IPR021732">
    <property type="entry name" value="DUF3301"/>
</dbReference>
<dbReference type="RefSeq" id="WP_008291981.1">
    <property type="nucleotide sequence ID" value="NZ_GG657904.1"/>
</dbReference>
<evidence type="ECO:0000313" key="2">
    <source>
        <dbReference type="Proteomes" id="UP000004679"/>
    </source>
</evidence>
<dbReference type="OrthoDB" id="5959530at2"/>
<dbReference type="HOGENOM" id="CLU_136199_0_1_6"/>
<protein>
    <recommendedName>
        <fullName evidence="3">DUF3301 domain-containing protein</fullName>
    </recommendedName>
</protein>
<keyword evidence="2" id="KW-1185">Reference proteome</keyword>
<evidence type="ECO:0000313" key="1">
    <source>
        <dbReference type="EMBL" id="EEF78864.1"/>
    </source>
</evidence>
<accession>C0N8S2</accession>
<proteinExistence type="predicted"/>
<name>C0N8S2_9GAMM</name>
<dbReference type="Pfam" id="PF11743">
    <property type="entry name" value="DUF3301"/>
    <property type="match status" value="1"/>
</dbReference>